<evidence type="ECO:0000313" key="1">
    <source>
        <dbReference type="EMBL" id="MEQ2316170.1"/>
    </source>
</evidence>
<proteinExistence type="predicted"/>
<gene>
    <name evidence="1" type="ORF">AMECASPLE_029943</name>
</gene>
<protein>
    <submittedName>
        <fullName evidence="1">Uncharacterized protein</fullName>
    </submittedName>
</protein>
<name>A0ABV1ADA5_9TELE</name>
<comment type="caution">
    <text evidence="1">The sequence shown here is derived from an EMBL/GenBank/DDBJ whole genome shotgun (WGS) entry which is preliminary data.</text>
</comment>
<dbReference type="Proteomes" id="UP001469553">
    <property type="component" value="Unassembled WGS sequence"/>
</dbReference>
<keyword evidence="2" id="KW-1185">Reference proteome</keyword>
<dbReference type="EMBL" id="JAHRIP010088135">
    <property type="protein sequence ID" value="MEQ2316170.1"/>
    <property type="molecule type" value="Genomic_DNA"/>
</dbReference>
<accession>A0ABV1ADA5</accession>
<reference evidence="1 2" key="1">
    <citation type="submission" date="2021-06" db="EMBL/GenBank/DDBJ databases">
        <authorList>
            <person name="Palmer J.M."/>
        </authorList>
    </citation>
    <scope>NUCLEOTIDE SEQUENCE [LARGE SCALE GENOMIC DNA]</scope>
    <source>
        <strain evidence="1 2">AS_MEX2019</strain>
        <tissue evidence="1">Muscle</tissue>
    </source>
</reference>
<organism evidence="1 2">
    <name type="scientific">Ameca splendens</name>
    <dbReference type="NCBI Taxonomy" id="208324"/>
    <lineage>
        <taxon>Eukaryota</taxon>
        <taxon>Metazoa</taxon>
        <taxon>Chordata</taxon>
        <taxon>Craniata</taxon>
        <taxon>Vertebrata</taxon>
        <taxon>Euteleostomi</taxon>
        <taxon>Actinopterygii</taxon>
        <taxon>Neopterygii</taxon>
        <taxon>Teleostei</taxon>
        <taxon>Neoteleostei</taxon>
        <taxon>Acanthomorphata</taxon>
        <taxon>Ovalentaria</taxon>
        <taxon>Atherinomorphae</taxon>
        <taxon>Cyprinodontiformes</taxon>
        <taxon>Goodeidae</taxon>
        <taxon>Ameca</taxon>
    </lineage>
</organism>
<sequence>MARRDTLIRTVVLHSTNRVIPMLDQLRKGLQLYDLPKIMKTNEDLCLPLFVPGEDDEMLPFSWREATLS</sequence>
<evidence type="ECO:0000313" key="2">
    <source>
        <dbReference type="Proteomes" id="UP001469553"/>
    </source>
</evidence>